<evidence type="ECO:0000256" key="1">
    <source>
        <dbReference type="SAM" id="MobiDB-lite"/>
    </source>
</evidence>
<reference evidence="2 3" key="1">
    <citation type="journal article" date="2018" name="Front. Plant Sci.">
        <title>Red Clover (Trifolium pratense) and Zigzag Clover (T. medium) - A Picture of Genomic Similarities and Differences.</title>
        <authorList>
            <person name="Dluhosova J."/>
            <person name="Istvanek J."/>
            <person name="Nedelnik J."/>
            <person name="Repkova J."/>
        </authorList>
    </citation>
    <scope>NUCLEOTIDE SEQUENCE [LARGE SCALE GENOMIC DNA]</scope>
    <source>
        <strain evidence="3">cv. 10/8</strain>
        <tissue evidence="2">Leaf</tissue>
    </source>
</reference>
<evidence type="ECO:0000313" key="2">
    <source>
        <dbReference type="EMBL" id="MCI71112.1"/>
    </source>
</evidence>
<dbReference type="EMBL" id="LXQA010789810">
    <property type="protein sequence ID" value="MCI71112.1"/>
    <property type="molecule type" value="Genomic_DNA"/>
</dbReference>
<proteinExistence type="predicted"/>
<organism evidence="2 3">
    <name type="scientific">Trifolium medium</name>
    <dbReference type="NCBI Taxonomy" id="97028"/>
    <lineage>
        <taxon>Eukaryota</taxon>
        <taxon>Viridiplantae</taxon>
        <taxon>Streptophyta</taxon>
        <taxon>Embryophyta</taxon>
        <taxon>Tracheophyta</taxon>
        <taxon>Spermatophyta</taxon>
        <taxon>Magnoliopsida</taxon>
        <taxon>eudicotyledons</taxon>
        <taxon>Gunneridae</taxon>
        <taxon>Pentapetalae</taxon>
        <taxon>rosids</taxon>
        <taxon>fabids</taxon>
        <taxon>Fabales</taxon>
        <taxon>Fabaceae</taxon>
        <taxon>Papilionoideae</taxon>
        <taxon>50 kb inversion clade</taxon>
        <taxon>NPAAA clade</taxon>
        <taxon>Hologalegina</taxon>
        <taxon>IRL clade</taxon>
        <taxon>Trifolieae</taxon>
        <taxon>Trifolium</taxon>
    </lineage>
</organism>
<dbReference type="Proteomes" id="UP000265520">
    <property type="component" value="Unassembled WGS sequence"/>
</dbReference>
<feature type="region of interest" description="Disordered" evidence="1">
    <location>
        <begin position="1"/>
        <end position="59"/>
    </location>
</feature>
<protein>
    <submittedName>
        <fullName evidence="2">Uncharacterized protein</fullName>
    </submittedName>
</protein>
<name>A0A392UCI3_9FABA</name>
<evidence type="ECO:0000313" key="3">
    <source>
        <dbReference type="Proteomes" id="UP000265520"/>
    </source>
</evidence>
<comment type="caution">
    <text evidence="2">The sequence shown here is derived from an EMBL/GenBank/DDBJ whole genome shotgun (WGS) entry which is preliminary data.</text>
</comment>
<accession>A0A392UCI3</accession>
<sequence length="59" mass="6413">MLGSSGKFGKNNGPMLQDYKRDRSHICDPIPGSTPTPPSSRTTAWIPLVGESGEVREKQ</sequence>
<dbReference type="AlphaFoldDB" id="A0A392UCI3"/>
<keyword evidence="3" id="KW-1185">Reference proteome</keyword>